<evidence type="ECO:0000313" key="4">
    <source>
        <dbReference type="Proteomes" id="UP001224682"/>
    </source>
</evidence>
<dbReference type="RefSeq" id="WP_307017498.1">
    <property type="nucleotide sequence ID" value="NZ_JAUSUI010000001.1"/>
</dbReference>
<dbReference type="HAMAP" id="MF_04144">
    <property type="entry name" value="TERL_LAMBDA"/>
    <property type="match status" value="1"/>
</dbReference>
<accession>A0ABU0B631</accession>
<evidence type="ECO:0000313" key="3">
    <source>
        <dbReference type="EMBL" id="MDQ0301274.1"/>
    </source>
</evidence>
<name>A0ABU0B631_9HYPH</name>
<proteinExistence type="inferred from homology"/>
<dbReference type="InterPro" id="IPR051220">
    <property type="entry name" value="TFA_Chaperone"/>
</dbReference>
<dbReference type="InterPro" id="IPR046454">
    <property type="entry name" value="GpA_endonuclease"/>
</dbReference>
<dbReference type="Pfam" id="PF20454">
    <property type="entry name" value="GpA_nuclease"/>
    <property type="match status" value="1"/>
</dbReference>
<comment type="caution">
    <text evidence="3">The sequence shown here is derived from an EMBL/GenBank/DDBJ whole genome shotgun (WGS) entry which is preliminary data.</text>
</comment>
<gene>
    <name evidence="3" type="ORF">J2S75_000285</name>
</gene>
<dbReference type="InterPro" id="IPR046453">
    <property type="entry name" value="GpA_ATPase"/>
</dbReference>
<dbReference type="Proteomes" id="UP001224682">
    <property type="component" value="Unassembled WGS sequence"/>
</dbReference>
<reference evidence="3 4" key="1">
    <citation type="submission" date="2023-07" db="EMBL/GenBank/DDBJ databases">
        <title>Genomic Encyclopedia of Type Strains, Phase IV (KMG-IV): sequencing the most valuable type-strain genomes for metagenomic binning, comparative biology and taxonomic classification.</title>
        <authorList>
            <person name="Goeker M."/>
        </authorList>
    </citation>
    <scope>NUCLEOTIDE SEQUENCE [LARGE SCALE GENOMIC DNA]</scope>
    <source>
        <strain evidence="3 4">DSM 2457</strain>
    </source>
</reference>
<dbReference type="InterPro" id="IPR008866">
    <property type="entry name" value="Phage_lambda_GpA-like"/>
</dbReference>
<protein>
    <submittedName>
        <fullName evidence="3">Phage terminase large subunit GpA-like protein</fullName>
    </submittedName>
</protein>
<dbReference type="InterPro" id="IPR027417">
    <property type="entry name" value="P-loop_NTPase"/>
</dbReference>
<evidence type="ECO:0000259" key="2">
    <source>
        <dbReference type="Pfam" id="PF20454"/>
    </source>
</evidence>
<feature type="domain" description="Terminase large subunit GpA endonuclease" evidence="2">
    <location>
        <begin position="283"/>
        <end position="556"/>
    </location>
</feature>
<dbReference type="EMBL" id="JAUSUI010000001">
    <property type="protein sequence ID" value="MDQ0301274.1"/>
    <property type="molecule type" value="Genomic_DNA"/>
</dbReference>
<keyword evidence="4" id="KW-1185">Reference proteome</keyword>
<feature type="domain" description="Phage terminase large subunit GpA ATPase" evidence="1">
    <location>
        <begin position="36"/>
        <end position="273"/>
    </location>
</feature>
<dbReference type="Pfam" id="PF05876">
    <property type="entry name" value="GpA_ATPase"/>
    <property type="match status" value="1"/>
</dbReference>
<sequence>MLPLLERRARAALVPPPRLPLSEWIEKSVVLPPDVSALPGPVRLYPFQRSIADAMTDPSVERVTLVKSVRLGFTTLISAALASFVTNEPAPILALLPTESDARDYMVSDLEPIFDASAALAGLLSPDGDRNTLLSRRFPGGSLKLVAAKSPRNLRRHNVRVLLVDEADAMLPGAEGSPIALAEKRTLSFPNRKIIIGSTPTDEGTSNVLRSYGESDKRVYEVPCPHCGHRFELLWCHIQWPEGAPEKAHAVCPANGCVIEERGKSAMVAAGGWRATAPEVQGHAGFRLNALVSLLPNASWGKLAAEFLAAKDDADLLRVFANTILAEGWREAADAVDESALASRVEPFSLNAIPAEVLAITVGVDVQDDRLECTFVGWARDDAALVLDHAIVWGSSQDDSTWTELDEMLRSTWKHPHGGRLKIDAAVVDSGDGGITEKVYSFCFPRLSRRIWAGKGVSGPRQAFQMSKSPVRGGRLFLVGVDGIKATLFDRLKRGAQLRFSAGLDAAYFAQLASERRVVRYVKGQPVRRFERIPGARAETLDCLVYAFAARRGVPLNFDQREDELRGAPAAPRQARVIPPSFPRR</sequence>
<dbReference type="Gene3D" id="3.40.50.300">
    <property type="entry name" value="P-loop containing nucleotide triphosphate hydrolases"/>
    <property type="match status" value="1"/>
</dbReference>
<organism evidence="3 4">
    <name type="scientific">Ancylobacter polymorphus</name>
    <dbReference type="NCBI Taxonomy" id="223390"/>
    <lineage>
        <taxon>Bacteria</taxon>
        <taxon>Pseudomonadati</taxon>
        <taxon>Pseudomonadota</taxon>
        <taxon>Alphaproteobacteria</taxon>
        <taxon>Hyphomicrobiales</taxon>
        <taxon>Xanthobacteraceae</taxon>
        <taxon>Ancylobacter</taxon>
    </lineage>
</organism>
<evidence type="ECO:0000259" key="1">
    <source>
        <dbReference type="Pfam" id="PF05876"/>
    </source>
</evidence>
<dbReference type="PANTHER" id="PTHR34413">
    <property type="entry name" value="PROPHAGE TAIL FIBER ASSEMBLY PROTEIN HOMOLOG TFAE-RELATED-RELATED"/>
    <property type="match status" value="1"/>
</dbReference>
<dbReference type="PANTHER" id="PTHR34413:SF2">
    <property type="entry name" value="PROPHAGE TAIL FIBER ASSEMBLY PROTEIN HOMOLOG TFAE-RELATED"/>
    <property type="match status" value="1"/>
</dbReference>